<sequence length="145" mass="16343">MIVQEERQRTLGSSETPYMVASVHLSSTNPPRAKKPHHSCSNCGKPGLLVNKFFFIHGFPHGYEDKKKQEKRKAKAYQVLTSTSTNDAFGNLASTDLSTQCQYLIYILSQQLNQTTPRVDPTMTPTASNMACNDSPLFFHYLDNR</sequence>
<evidence type="ECO:0000313" key="2">
    <source>
        <dbReference type="Proteomes" id="UP000596661"/>
    </source>
</evidence>
<reference evidence="1" key="1">
    <citation type="submission" date="2018-11" db="EMBL/GenBank/DDBJ databases">
        <authorList>
            <person name="Grassa J C."/>
        </authorList>
    </citation>
    <scope>NUCLEOTIDE SEQUENCE [LARGE SCALE GENOMIC DNA]</scope>
</reference>
<name>A0A803QH03_CANSA</name>
<dbReference type="Gramene" id="evm.model.09.673">
    <property type="protein sequence ID" value="cds.evm.model.09.673"/>
    <property type="gene ID" value="evm.TU.09.673"/>
</dbReference>
<dbReference type="PANTHER" id="PTHR34222">
    <property type="entry name" value="GAG_PRE-INTEGRS DOMAIN-CONTAINING PROTEIN"/>
    <property type="match status" value="1"/>
</dbReference>
<dbReference type="EnsemblPlants" id="evm.model.09.673">
    <property type="protein sequence ID" value="cds.evm.model.09.673"/>
    <property type="gene ID" value="evm.TU.09.673"/>
</dbReference>
<dbReference type="PANTHER" id="PTHR34222:SF100">
    <property type="entry name" value="CCHC-TYPE DOMAIN-CONTAINING PROTEIN"/>
    <property type="match status" value="1"/>
</dbReference>
<proteinExistence type="predicted"/>
<organism evidence="1 2">
    <name type="scientific">Cannabis sativa</name>
    <name type="common">Hemp</name>
    <name type="synonym">Marijuana</name>
    <dbReference type="NCBI Taxonomy" id="3483"/>
    <lineage>
        <taxon>Eukaryota</taxon>
        <taxon>Viridiplantae</taxon>
        <taxon>Streptophyta</taxon>
        <taxon>Embryophyta</taxon>
        <taxon>Tracheophyta</taxon>
        <taxon>Spermatophyta</taxon>
        <taxon>Magnoliopsida</taxon>
        <taxon>eudicotyledons</taxon>
        <taxon>Gunneridae</taxon>
        <taxon>Pentapetalae</taxon>
        <taxon>rosids</taxon>
        <taxon>fabids</taxon>
        <taxon>Rosales</taxon>
        <taxon>Cannabaceae</taxon>
        <taxon>Cannabis</taxon>
    </lineage>
</organism>
<accession>A0A803QH03</accession>
<protein>
    <submittedName>
        <fullName evidence="1">Uncharacterized protein</fullName>
    </submittedName>
</protein>
<keyword evidence="2" id="KW-1185">Reference proteome</keyword>
<dbReference type="AlphaFoldDB" id="A0A803QH03"/>
<dbReference type="Proteomes" id="UP000596661">
    <property type="component" value="Chromosome 9"/>
</dbReference>
<dbReference type="EMBL" id="UZAU01000729">
    <property type="status" value="NOT_ANNOTATED_CDS"/>
    <property type="molecule type" value="Genomic_DNA"/>
</dbReference>
<evidence type="ECO:0000313" key="1">
    <source>
        <dbReference type="EnsemblPlants" id="cds.evm.model.09.673"/>
    </source>
</evidence>
<reference evidence="1" key="2">
    <citation type="submission" date="2021-03" db="UniProtKB">
        <authorList>
            <consortium name="EnsemblPlants"/>
        </authorList>
    </citation>
    <scope>IDENTIFICATION</scope>
</reference>